<dbReference type="Proteomes" id="UP001246372">
    <property type="component" value="Unassembled WGS sequence"/>
</dbReference>
<evidence type="ECO:0000256" key="1">
    <source>
        <dbReference type="SAM" id="SignalP"/>
    </source>
</evidence>
<gene>
    <name evidence="2" type="ORF">RQP53_23700</name>
</gene>
<sequence length="68" mass="7624">MKNCLMLAGLLALLPLAGCDVIYEAAQDQAQRDCSRLTDNVAYRDCMKRNSDSYDSYEKKREKAKSGS</sequence>
<feature type="signal peptide" evidence="1">
    <location>
        <begin position="1"/>
        <end position="17"/>
    </location>
</feature>
<feature type="chain" id="PRO_5046118252" description="Entry exclusion lipoprotein TrbK" evidence="1">
    <location>
        <begin position="18"/>
        <end position="68"/>
    </location>
</feature>
<evidence type="ECO:0000313" key="2">
    <source>
        <dbReference type="EMBL" id="MDT9002306.1"/>
    </source>
</evidence>
<accession>A0ABU3PIA2</accession>
<keyword evidence="3" id="KW-1185">Reference proteome</keyword>
<name>A0ABU3PIA2_9BURK</name>
<keyword evidence="1" id="KW-0732">Signal</keyword>
<organism evidence="2 3">
    <name type="scientific">Roseateles aquae</name>
    <dbReference type="NCBI Taxonomy" id="3077235"/>
    <lineage>
        <taxon>Bacteria</taxon>
        <taxon>Pseudomonadati</taxon>
        <taxon>Pseudomonadota</taxon>
        <taxon>Betaproteobacteria</taxon>
        <taxon>Burkholderiales</taxon>
        <taxon>Sphaerotilaceae</taxon>
        <taxon>Roseateles</taxon>
    </lineage>
</organism>
<dbReference type="EMBL" id="JAVXZY010000014">
    <property type="protein sequence ID" value="MDT9002306.1"/>
    <property type="molecule type" value="Genomic_DNA"/>
</dbReference>
<proteinExistence type="predicted"/>
<comment type="caution">
    <text evidence="2">The sequence shown here is derived from an EMBL/GenBank/DDBJ whole genome shotgun (WGS) entry which is preliminary data.</text>
</comment>
<dbReference type="RefSeq" id="WP_315653200.1">
    <property type="nucleotide sequence ID" value="NZ_JAVXZY010000014.1"/>
</dbReference>
<evidence type="ECO:0000313" key="3">
    <source>
        <dbReference type="Proteomes" id="UP001246372"/>
    </source>
</evidence>
<evidence type="ECO:0008006" key="4">
    <source>
        <dbReference type="Google" id="ProtNLM"/>
    </source>
</evidence>
<protein>
    <recommendedName>
        <fullName evidence="4">Entry exclusion lipoprotein TrbK</fullName>
    </recommendedName>
</protein>
<reference evidence="2" key="1">
    <citation type="submission" date="2023-09" db="EMBL/GenBank/DDBJ databases">
        <title>Paucibacter sp. APW11 Genome sequencing and assembly.</title>
        <authorList>
            <person name="Kim I."/>
        </authorList>
    </citation>
    <scope>NUCLEOTIDE SEQUENCE</scope>
    <source>
        <strain evidence="2">APW11</strain>
    </source>
</reference>